<gene>
    <name evidence="2" type="ORF">V6N11_044889</name>
</gene>
<comment type="caution">
    <text evidence="2">The sequence shown here is derived from an EMBL/GenBank/DDBJ whole genome shotgun (WGS) entry which is preliminary data.</text>
</comment>
<dbReference type="EMBL" id="JBBPBN010000051">
    <property type="protein sequence ID" value="KAK8991997.1"/>
    <property type="molecule type" value="Genomic_DNA"/>
</dbReference>
<keyword evidence="3" id="KW-1185">Reference proteome</keyword>
<organism evidence="2 3">
    <name type="scientific">Hibiscus sabdariffa</name>
    <name type="common">roselle</name>
    <dbReference type="NCBI Taxonomy" id="183260"/>
    <lineage>
        <taxon>Eukaryota</taxon>
        <taxon>Viridiplantae</taxon>
        <taxon>Streptophyta</taxon>
        <taxon>Embryophyta</taxon>
        <taxon>Tracheophyta</taxon>
        <taxon>Spermatophyta</taxon>
        <taxon>Magnoliopsida</taxon>
        <taxon>eudicotyledons</taxon>
        <taxon>Gunneridae</taxon>
        <taxon>Pentapetalae</taxon>
        <taxon>rosids</taxon>
        <taxon>malvids</taxon>
        <taxon>Malvales</taxon>
        <taxon>Malvaceae</taxon>
        <taxon>Malvoideae</taxon>
        <taxon>Hibiscus</taxon>
    </lineage>
</organism>
<sequence>MILVKVEESEDDEIESAKGSARKGRSWKPGRDSVEKKEPVTPSSDRPTREEKSWKGTQLTNKLLGLKSSWLSRPKLSRLPVKLTKSLCPLSLICFADGEHRPRCPFSLQQPEKPLATSI</sequence>
<feature type="compositionally biased region" description="Basic and acidic residues" evidence="1">
    <location>
        <begin position="29"/>
        <end position="39"/>
    </location>
</feature>
<feature type="region of interest" description="Disordered" evidence="1">
    <location>
        <begin position="1"/>
        <end position="56"/>
    </location>
</feature>
<proteinExistence type="predicted"/>
<reference evidence="2 3" key="1">
    <citation type="journal article" date="2024" name="G3 (Bethesda)">
        <title>Genome assembly of Hibiscus sabdariffa L. provides insights into metabolisms of medicinal natural products.</title>
        <authorList>
            <person name="Kim T."/>
        </authorList>
    </citation>
    <scope>NUCLEOTIDE SEQUENCE [LARGE SCALE GENOMIC DNA]</scope>
    <source>
        <strain evidence="2">TK-2024</strain>
        <tissue evidence="2">Old leaves</tissue>
    </source>
</reference>
<protein>
    <submittedName>
        <fullName evidence="2">Uncharacterized protein</fullName>
    </submittedName>
</protein>
<evidence type="ECO:0000313" key="2">
    <source>
        <dbReference type="EMBL" id="KAK8991997.1"/>
    </source>
</evidence>
<accession>A0ABR2PUQ3</accession>
<name>A0ABR2PUQ3_9ROSI</name>
<evidence type="ECO:0000256" key="1">
    <source>
        <dbReference type="SAM" id="MobiDB-lite"/>
    </source>
</evidence>
<dbReference type="Proteomes" id="UP001396334">
    <property type="component" value="Unassembled WGS sequence"/>
</dbReference>
<evidence type="ECO:0000313" key="3">
    <source>
        <dbReference type="Proteomes" id="UP001396334"/>
    </source>
</evidence>